<evidence type="ECO:0000259" key="6">
    <source>
        <dbReference type="Pfam" id="PF25917"/>
    </source>
</evidence>
<organism evidence="9 10">
    <name type="scientific">Acidovorax soli</name>
    <dbReference type="NCBI Taxonomy" id="592050"/>
    <lineage>
        <taxon>Bacteria</taxon>
        <taxon>Pseudomonadati</taxon>
        <taxon>Pseudomonadota</taxon>
        <taxon>Betaproteobacteria</taxon>
        <taxon>Burkholderiales</taxon>
        <taxon>Comamonadaceae</taxon>
        <taxon>Acidovorax</taxon>
    </lineage>
</organism>
<proteinExistence type="inferred from homology"/>
<comment type="subcellular location">
    <subcellularLocation>
        <location evidence="1">Cell envelope</location>
    </subcellularLocation>
</comment>
<dbReference type="NCBIfam" id="TIGR01730">
    <property type="entry name" value="RND_mfp"/>
    <property type="match status" value="1"/>
</dbReference>
<dbReference type="Pfam" id="PF25944">
    <property type="entry name" value="Beta-barrel_RND"/>
    <property type="match status" value="1"/>
</dbReference>
<evidence type="ECO:0000259" key="7">
    <source>
        <dbReference type="Pfam" id="PF25944"/>
    </source>
</evidence>
<dbReference type="PANTHER" id="PTHR30158:SF24">
    <property type="entry name" value="HLYD FAMILY SECRETION PROTEIN"/>
    <property type="match status" value="1"/>
</dbReference>
<dbReference type="PANTHER" id="PTHR30158">
    <property type="entry name" value="ACRA/E-RELATED COMPONENT OF DRUG EFFLUX TRANSPORTER"/>
    <property type="match status" value="1"/>
</dbReference>
<dbReference type="Proteomes" id="UP000575083">
    <property type="component" value="Unassembled WGS sequence"/>
</dbReference>
<reference evidence="9 10" key="1">
    <citation type="submission" date="2020-08" db="EMBL/GenBank/DDBJ databases">
        <title>Functional genomics of gut bacteria from endangered species of beetles.</title>
        <authorList>
            <person name="Carlos-Shanley C."/>
        </authorList>
    </citation>
    <scope>NUCLEOTIDE SEQUENCE [LARGE SCALE GENOMIC DNA]</scope>
    <source>
        <strain evidence="9 10">S00198</strain>
    </source>
</reference>
<feature type="domain" description="Multidrug resistance protein MdtA-like alpha-helical hairpin" evidence="5">
    <location>
        <begin position="112"/>
        <end position="181"/>
    </location>
</feature>
<dbReference type="InterPro" id="IPR058627">
    <property type="entry name" value="MdtA-like_C"/>
</dbReference>
<dbReference type="GO" id="GO:0022857">
    <property type="term" value="F:transmembrane transporter activity"/>
    <property type="evidence" value="ECO:0007669"/>
    <property type="project" value="InterPro"/>
</dbReference>
<keyword evidence="4" id="KW-0732">Signal</keyword>
<dbReference type="GO" id="GO:0005886">
    <property type="term" value="C:plasma membrane"/>
    <property type="evidence" value="ECO:0007669"/>
    <property type="project" value="UniProtKB-SubCell"/>
</dbReference>
<feature type="region of interest" description="Disordered" evidence="3">
    <location>
        <begin position="372"/>
        <end position="396"/>
    </location>
</feature>
<dbReference type="InterPro" id="IPR058624">
    <property type="entry name" value="MdtA-like_HH"/>
</dbReference>
<keyword evidence="10" id="KW-1185">Reference proteome</keyword>
<dbReference type="GO" id="GO:0046677">
    <property type="term" value="P:response to antibiotic"/>
    <property type="evidence" value="ECO:0007669"/>
    <property type="project" value="TreeGrafter"/>
</dbReference>
<dbReference type="Gene3D" id="2.40.50.100">
    <property type="match status" value="1"/>
</dbReference>
<evidence type="ECO:0000256" key="2">
    <source>
        <dbReference type="ARBA" id="ARBA00009477"/>
    </source>
</evidence>
<dbReference type="Pfam" id="PF25917">
    <property type="entry name" value="BSH_RND"/>
    <property type="match status" value="1"/>
</dbReference>
<dbReference type="InterPro" id="IPR006143">
    <property type="entry name" value="RND_pump_MFP"/>
</dbReference>
<dbReference type="InterPro" id="IPR058626">
    <property type="entry name" value="MdtA-like_b-barrel"/>
</dbReference>
<dbReference type="FunFam" id="2.40.420.20:FF:000001">
    <property type="entry name" value="Efflux RND transporter periplasmic adaptor subunit"/>
    <property type="match status" value="1"/>
</dbReference>
<dbReference type="SUPFAM" id="SSF111369">
    <property type="entry name" value="HlyD-like secretion proteins"/>
    <property type="match status" value="1"/>
</dbReference>
<dbReference type="Gene3D" id="2.40.30.170">
    <property type="match status" value="1"/>
</dbReference>
<sequence length="396" mass="40258">MDKINMGRARGLRALAAVAAAALLGACGNGGGGAPGGAPQAAGPAAVEVLVVQPRPLAITQELPGRIAAARVAEVRARVAGIVLKRHFQEGADIQAGQLLFSIDPAPYRAALARAEGELAKADAAVGDAQAVVKRYTPLAKVEAVSQQDLDTAQTALKSAQAARTSALADVQTAQLNLGYTRVTAPIAGRIGRAAVTEGALVGQGEATALATIQQLHPIYADFTQPVADVVRAREAQAAGKPQAAPLVLSVEGARQTREGRLVFADVTVDRSSGQISLRGEFPNQDALLLPGMYVRVRSPQATDPAAVLVPQRAVKRDTEGRAQVMVLGSDGKVQARPVQAGTMVGADWHILSGLAAGDKVIVGGPAVNAGDQAAEAAPPAPAAQAPAPASNKAVL</sequence>
<feature type="domain" description="Multidrug resistance protein MdtA-like beta-barrel" evidence="7">
    <location>
        <begin position="218"/>
        <end position="298"/>
    </location>
</feature>
<evidence type="ECO:0000259" key="8">
    <source>
        <dbReference type="Pfam" id="PF25967"/>
    </source>
</evidence>
<protein>
    <submittedName>
        <fullName evidence="9">Multidrug efflux system membrane fusion protein</fullName>
    </submittedName>
</protein>
<dbReference type="RefSeq" id="WP_311773874.1">
    <property type="nucleotide sequence ID" value="NZ_JACHLK010000018.1"/>
</dbReference>
<accession>A0A7X0PK00</accession>
<feature type="domain" description="Multidrug resistance protein MdtA-like barrel-sandwich hybrid" evidence="6">
    <location>
        <begin position="71"/>
        <end position="214"/>
    </location>
</feature>
<dbReference type="InterPro" id="IPR058625">
    <property type="entry name" value="MdtA-like_BSH"/>
</dbReference>
<dbReference type="Pfam" id="PF25876">
    <property type="entry name" value="HH_MFP_RND"/>
    <property type="match status" value="1"/>
</dbReference>
<comment type="similarity">
    <text evidence="2">Belongs to the membrane fusion protein (MFP) (TC 8.A.1) family.</text>
</comment>
<evidence type="ECO:0000313" key="10">
    <source>
        <dbReference type="Proteomes" id="UP000575083"/>
    </source>
</evidence>
<feature type="signal peptide" evidence="4">
    <location>
        <begin position="1"/>
        <end position="19"/>
    </location>
</feature>
<dbReference type="Gene3D" id="2.40.420.20">
    <property type="match status" value="1"/>
</dbReference>
<dbReference type="AlphaFoldDB" id="A0A7X0PK00"/>
<feature type="chain" id="PRO_5031396682" evidence="4">
    <location>
        <begin position="20"/>
        <end position="396"/>
    </location>
</feature>
<evidence type="ECO:0000259" key="5">
    <source>
        <dbReference type="Pfam" id="PF25876"/>
    </source>
</evidence>
<evidence type="ECO:0000256" key="1">
    <source>
        <dbReference type="ARBA" id="ARBA00004196"/>
    </source>
</evidence>
<gene>
    <name evidence="9" type="ORF">HNP48_006110</name>
</gene>
<evidence type="ECO:0000256" key="4">
    <source>
        <dbReference type="SAM" id="SignalP"/>
    </source>
</evidence>
<comment type="caution">
    <text evidence="9">The sequence shown here is derived from an EMBL/GenBank/DDBJ whole genome shotgun (WGS) entry which is preliminary data.</text>
</comment>
<feature type="compositionally biased region" description="Low complexity" evidence="3">
    <location>
        <begin position="373"/>
        <end position="390"/>
    </location>
</feature>
<dbReference type="PROSITE" id="PS51257">
    <property type="entry name" value="PROKAR_LIPOPROTEIN"/>
    <property type="match status" value="1"/>
</dbReference>
<dbReference type="Gene3D" id="1.10.287.470">
    <property type="entry name" value="Helix hairpin bin"/>
    <property type="match status" value="1"/>
</dbReference>
<evidence type="ECO:0000313" key="9">
    <source>
        <dbReference type="EMBL" id="MBB6563390.1"/>
    </source>
</evidence>
<feature type="domain" description="Multidrug resistance protein MdtA-like C-terminal permuted SH3" evidence="8">
    <location>
        <begin position="307"/>
        <end position="365"/>
    </location>
</feature>
<evidence type="ECO:0000256" key="3">
    <source>
        <dbReference type="SAM" id="MobiDB-lite"/>
    </source>
</evidence>
<dbReference type="Pfam" id="PF25967">
    <property type="entry name" value="RND-MFP_C"/>
    <property type="match status" value="1"/>
</dbReference>
<dbReference type="EMBL" id="JACHLK010000018">
    <property type="protein sequence ID" value="MBB6563390.1"/>
    <property type="molecule type" value="Genomic_DNA"/>
</dbReference>
<name>A0A7X0PK00_9BURK</name>